<proteinExistence type="predicted"/>
<organism evidence="1 2">
    <name type="scientific">Butyricimonas virosa</name>
    <dbReference type="NCBI Taxonomy" id="544645"/>
    <lineage>
        <taxon>Bacteria</taxon>
        <taxon>Pseudomonadati</taxon>
        <taxon>Bacteroidota</taxon>
        <taxon>Bacteroidia</taxon>
        <taxon>Bacteroidales</taxon>
        <taxon>Odoribacteraceae</taxon>
        <taxon>Butyricimonas</taxon>
    </lineage>
</organism>
<evidence type="ECO:0000313" key="2">
    <source>
        <dbReference type="Proteomes" id="UP000654720"/>
    </source>
</evidence>
<dbReference type="RefSeq" id="WP_027202057.1">
    <property type="nucleotide sequence ID" value="NZ_CAJKXH010000012.1"/>
</dbReference>
<dbReference type="GeneID" id="93097411"/>
<sequence length="69" mass="7945">MVENNERGNYLWNNFRCNTLEQRKKFRVNLGAFSEHLRCNFAQRAKLERGWEDGGGKESTFSVGSTAGM</sequence>
<name>A0ABX7H6P9_9BACT</name>
<keyword evidence="2" id="KW-1185">Reference proteome</keyword>
<reference evidence="1 2" key="1">
    <citation type="submission" date="2021-02" db="EMBL/GenBank/DDBJ databases">
        <title>FDA dAtabase for Regulatory Grade micrObial Sequences (FDA-ARGOS): Supporting development and validation of Infectious Disease Dx tests.</title>
        <authorList>
            <person name="Carlson P."/>
            <person name="Fischbach M."/>
            <person name="Hastie J."/>
            <person name="Bilen M."/>
            <person name="Cheng A."/>
            <person name="Tallon L."/>
            <person name="Sadzewicz L."/>
            <person name="Zhao X."/>
            <person name="Boylan J."/>
            <person name="Ott S."/>
            <person name="Bowen H."/>
            <person name="Vavikolanu K."/>
            <person name="Mehta A."/>
            <person name="Aluvathingal J."/>
            <person name="Nadendla S."/>
            <person name="Yan Y."/>
            <person name="Sichtig H."/>
        </authorList>
    </citation>
    <scope>NUCLEOTIDE SEQUENCE [LARGE SCALE GENOMIC DNA]</scope>
    <source>
        <strain evidence="1 2">FDAARGOS_1229</strain>
    </source>
</reference>
<accession>A0ABX7H6P9</accession>
<dbReference type="EMBL" id="CP069450">
    <property type="protein sequence ID" value="QRO49848.1"/>
    <property type="molecule type" value="Genomic_DNA"/>
</dbReference>
<dbReference type="Proteomes" id="UP000654720">
    <property type="component" value="Chromosome"/>
</dbReference>
<evidence type="ECO:0000313" key="1">
    <source>
        <dbReference type="EMBL" id="QRO49848.1"/>
    </source>
</evidence>
<gene>
    <name evidence="1" type="ORF">I6J59_18555</name>
</gene>
<protein>
    <submittedName>
        <fullName evidence="1">Uncharacterized protein</fullName>
    </submittedName>
</protein>